<dbReference type="Proteomes" id="UP000289856">
    <property type="component" value="Chromosome"/>
</dbReference>
<keyword evidence="2" id="KW-1185">Reference proteome</keyword>
<dbReference type="EMBL" id="AP019400">
    <property type="protein sequence ID" value="BBI34228.1"/>
    <property type="molecule type" value="Genomic_DNA"/>
</dbReference>
<organism evidence="1 2">
    <name type="scientific">Cohnella abietis</name>
    <dbReference type="NCBI Taxonomy" id="2507935"/>
    <lineage>
        <taxon>Bacteria</taxon>
        <taxon>Bacillati</taxon>
        <taxon>Bacillota</taxon>
        <taxon>Bacilli</taxon>
        <taxon>Bacillales</taxon>
        <taxon>Paenibacillaceae</taxon>
        <taxon>Cohnella</taxon>
    </lineage>
</organism>
<gene>
    <name evidence="1" type="ORF">KCTCHS21_36270</name>
</gene>
<accession>A0A3T1D830</accession>
<reference evidence="1 2" key="1">
    <citation type="submission" date="2019-01" db="EMBL/GenBank/DDBJ databases">
        <title>Complete genome sequence of Cohnella hallensis HS21 isolated from Korean fir (Abies koreana) rhizospheric soil.</title>
        <authorList>
            <person name="Jiang L."/>
            <person name="Kang S.W."/>
            <person name="Kim S."/>
            <person name="Jung J."/>
            <person name="Kim C.Y."/>
            <person name="Kim D.H."/>
            <person name="Kim S.W."/>
            <person name="Lee J."/>
        </authorList>
    </citation>
    <scope>NUCLEOTIDE SEQUENCE [LARGE SCALE GENOMIC DNA]</scope>
    <source>
        <strain evidence="1 2">HS21</strain>
    </source>
</reference>
<sequence>MLDGSSGEKKVIENQNTIKEWLVLIKDIQLVPDDNQEGRVGYIFGISLFKGEENRLGFTPDHINKIYYKSNPEFEEQIRKLFNEQFGREF</sequence>
<dbReference type="KEGG" id="cohn:KCTCHS21_36270"/>
<evidence type="ECO:0000313" key="1">
    <source>
        <dbReference type="EMBL" id="BBI34228.1"/>
    </source>
</evidence>
<dbReference type="RefSeq" id="WP_130611216.1">
    <property type="nucleotide sequence ID" value="NZ_AP019400.1"/>
</dbReference>
<name>A0A3T1D830_9BACL</name>
<dbReference type="OrthoDB" id="2868629at2"/>
<proteinExistence type="predicted"/>
<evidence type="ECO:0000313" key="2">
    <source>
        <dbReference type="Proteomes" id="UP000289856"/>
    </source>
</evidence>
<dbReference type="AlphaFoldDB" id="A0A3T1D830"/>
<protein>
    <submittedName>
        <fullName evidence="1">Uncharacterized protein</fullName>
    </submittedName>
</protein>